<organism evidence="4 5">
    <name type="scientific">Secundilactobacillus collinoides DSM 20515 = JCM 1123</name>
    <dbReference type="NCBI Taxonomy" id="1423733"/>
    <lineage>
        <taxon>Bacteria</taxon>
        <taxon>Bacillati</taxon>
        <taxon>Bacillota</taxon>
        <taxon>Bacilli</taxon>
        <taxon>Lactobacillales</taxon>
        <taxon>Lactobacillaceae</taxon>
        <taxon>Secundilactobacillus</taxon>
    </lineage>
</organism>
<dbReference type="Pfam" id="PF13542">
    <property type="entry name" value="HTH_Tnp_ISL3"/>
    <property type="match status" value="1"/>
</dbReference>
<protein>
    <submittedName>
        <fullName evidence="4">Transposase</fullName>
    </submittedName>
</protein>
<dbReference type="Proteomes" id="UP000051845">
    <property type="component" value="Unassembled WGS sequence"/>
</dbReference>
<evidence type="ECO:0000313" key="5">
    <source>
        <dbReference type="Proteomes" id="UP000051845"/>
    </source>
</evidence>
<dbReference type="Pfam" id="PF14690">
    <property type="entry name" value="Zn_ribbon_ISL3"/>
    <property type="match status" value="1"/>
</dbReference>
<accession>A0A0R2BD95</accession>
<dbReference type="InterPro" id="IPR032877">
    <property type="entry name" value="Transposase_HTH"/>
</dbReference>
<dbReference type="AlphaFoldDB" id="A0A0R2BD95"/>
<dbReference type="EMBL" id="AYYR01000010">
    <property type="protein sequence ID" value="KRM77469.1"/>
    <property type="molecule type" value="Genomic_DNA"/>
</dbReference>
<dbReference type="InterPro" id="IPR002560">
    <property type="entry name" value="Transposase_DDE"/>
</dbReference>
<feature type="domain" description="Transposase IS204/IS1001/IS1096/IS1165 DDE" evidence="1">
    <location>
        <begin position="158"/>
        <end position="287"/>
    </location>
</feature>
<evidence type="ECO:0000313" key="4">
    <source>
        <dbReference type="EMBL" id="KRM77469.1"/>
    </source>
</evidence>
<evidence type="ECO:0000259" key="2">
    <source>
        <dbReference type="Pfam" id="PF13542"/>
    </source>
</evidence>
<dbReference type="NCBIfam" id="NF033550">
    <property type="entry name" value="transpos_ISL3"/>
    <property type="match status" value="1"/>
</dbReference>
<dbReference type="PANTHER" id="PTHR33498:SF1">
    <property type="entry name" value="TRANSPOSASE FOR INSERTION SEQUENCE ELEMENT IS1557"/>
    <property type="match status" value="1"/>
</dbReference>
<proteinExistence type="predicted"/>
<comment type="caution">
    <text evidence="4">The sequence shown here is derived from an EMBL/GenBank/DDBJ whole genome shotgun (WGS) entry which is preliminary data.</text>
</comment>
<evidence type="ECO:0000259" key="1">
    <source>
        <dbReference type="Pfam" id="PF01610"/>
    </source>
</evidence>
<dbReference type="RefSeq" id="WP_420806426.1">
    <property type="nucleotide sequence ID" value="NZ_AYYR01000010.1"/>
</dbReference>
<feature type="domain" description="Transposase IS204/IS1001/IS1096/IS1165 zinc-finger" evidence="3">
    <location>
        <begin position="42"/>
        <end position="86"/>
    </location>
</feature>
<name>A0A0R2BD95_SECCO</name>
<dbReference type="PATRIC" id="fig|1423733.4.peg.96"/>
<reference evidence="4 5" key="1">
    <citation type="journal article" date="2015" name="Genome Announc.">
        <title>Expanding the biotechnology potential of lactobacilli through comparative genomics of 213 strains and associated genera.</title>
        <authorList>
            <person name="Sun Z."/>
            <person name="Harris H.M."/>
            <person name="McCann A."/>
            <person name="Guo C."/>
            <person name="Argimon S."/>
            <person name="Zhang W."/>
            <person name="Yang X."/>
            <person name="Jeffery I.B."/>
            <person name="Cooney J.C."/>
            <person name="Kagawa T.F."/>
            <person name="Liu W."/>
            <person name="Song Y."/>
            <person name="Salvetti E."/>
            <person name="Wrobel A."/>
            <person name="Rasinkangas P."/>
            <person name="Parkhill J."/>
            <person name="Rea M.C."/>
            <person name="O'Sullivan O."/>
            <person name="Ritari J."/>
            <person name="Douillard F.P."/>
            <person name="Paul Ross R."/>
            <person name="Yang R."/>
            <person name="Briner A.E."/>
            <person name="Felis G.E."/>
            <person name="de Vos W.M."/>
            <person name="Barrangou R."/>
            <person name="Klaenhammer T.R."/>
            <person name="Caufield P.W."/>
            <person name="Cui Y."/>
            <person name="Zhang H."/>
            <person name="O'Toole P.W."/>
        </authorList>
    </citation>
    <scope>NUCLEOTIDE SEQUENCE [LARGE SCALE GENOMIC DNA]</scope>
    <source>
        <strain evidence="4 5">DSM 20515</strain>
    </source>
</reference>
<dbReference type="PANTHER" id="PTHR33498">
    <property type="entry name" value="TRANSPOSASE FOR INSERTION SEQUENCE ELEMENT IS1557"/>
    <property type="match status" value="1"/>
</dbReference>
<feature type="domain" description="Transposase IS204/IS1001/IS1096/IS1165 helix-turn-helix" evidence="2">
    <location>
        <begin position="92"/>
        <end position="140"/>
    </location>
</feature>
<sequence length="288" mass="33823">MSQDQSTRLLLQIKDENIVHLHVSDTKRDALRVYGTLSYKLNVCPYCAQRQVVCNGHKTAYVRLPNVSERTVILILNKQRFRCKACGKTSIVQTPVVRRQHQISENTRHAIDKALIEDRTMRSIADKYNVSTNFVSRRILALGKQTMPAYDGLPKTLYIDEFRSTSNQMSFITIDGKKHDIITILPGRQTNEIKRFFLNHYSLKNREQVTQVVMDINAQYQTIIRYLFSNAKLIIDNFHLVQMTLRALRQTRVQLMKKYHPDTPEYRVLKPYWRLYLINYEALDKSQL</sequence>
<dbReference type="Pfam" id="PF01610">
    <property type="entry name" value="DDE_Tnp_ISL3"/>
    <property type="match status" value="1"/>
</dbReference>
<dbReference type="InterPro" id="IPR029261">
    <property type="entry name" value="Transposase_Znf"/>
</dbReference>
<gene>
    <name evidence="4" type="ORF">FC82_GL000092</name>
</gene>
<evidence type="ECO:0000259" key="3">
    <source>
        <dbReference type="Pfam" id="PF14690"/>
    </source>
</evidence>
<dbReference type="InterPro" id="IPR047951">
    <property type="entry name" value="Transpos_ISL3"/>
</dbReference>